<dbReference type="EMBL" id="UINC01040317">
    <property type="protein sequence ID" value="SVB40014.1"/>
    <property type="molecule type" value="Genomic_DNA"/>
</dbReference>
<dbReference type="SUPFAM" id="SSF51604">
    <property type="entry name" value="Enolase C-terminal domain-like"/>
    <property type="match status" value="1"/>
</dbReference>
<feature type="domain" description="Enolase C-terminal" evidence="2">
    <location>
        <begin position="145"/>
        <end position="359"/>
    </location>
</feature>
<gene>
    <name evidence="3" type="ORF">METZ01_LOCUS192868</name>
</gene>
<dbReference type="Pfam" id="PF02746">
    <property type="entry name" value="MR_MLE_N"/>
    <property type="match status" value="1"/>
</dbReference>
<dbReference type="AlphaFoldDB" id="A0A382DPV8"/>
<dbReference type="SFLD" id="SFLDS00001">
    <property type="entry name" value="Enolase"/>
    <property type="match status" value="1"/>
</dbReference>
<organism evidence="3">
    <name type="scientific">marine metagenome</name>
    <dbReference type="NCBI Taxonomy" id="408172"/>
    <lineage>
        <taxon>unclassified sequences</taxon>
        <taxon>metagenomes</taxon>
        <taxon>ecological metagenomes</taxon>
    </lineage>
</organism>
<dbReference type="SUPFAM" id="SSF54826">
    <property type="entry name" value="Enolase N-terminal domain-like"/>
    <property type="match status" value="1"/>
</dbReference>
<dbReference type="GO" id="GO:0009063">
    <property type="term" value="P:amino acid catabolic process"/>
    <property type="evidence" value="ECO:0007669"/>
    <property type="project" value="InterPro"/>
</dbReference>
<dbReference type="InterPro" id="IPR034593">
    <property type="entry name" value="DgoD-like"/>
</dbReference>
<accession>A0A382DPV8</accession>
<dbReference type="InterPro" id="IPR036849">
    <property type="entry name" value="Enolase-like_C_sf"/>
</dbReference>
<dbReference type="Pfam" id="PF13378">
    <property type="entry name" value="MR_MLE_C"/>
    <property type="match status" value="1"/>
</dbReference>
<protein>
    <recommendedName>
        <fullName evidence="4">Mandelate racemase/muconate lactonizing enzyme C-terminal domain-containing protein</fullName>
    </recommendedName>
</protein>
<feature type="domain" description="Mandelate racemase/muconate lactonizing enzyme N-terminal" evidence="1">
    <location>
        <begin position="31"/>
        <end position="124"/>
    </location>
</feature>
<proteinExistence type="predicted"/>
<dbReference type="Gene3D" id="3.30.390.10">
    <property type="entry name" value="Enolase-like, N-terminal domain"/>
    <property type="match status" value="1"/>
</dbReference>
<reference evidence="3" key="1">
    <citation type="submission" date="2018-05" db="EMBL/GenBank/DDBJ databases">
        <authorList>
            <person name="Lanie J.A."/>
            <person name="Ng W.-L."/>
            <person name="Kazmierczak K.M."/>
            <person name="Andrzejewski T.M."/>
            <person name="Davidsen T.M."/>
            <person name="Wayne K.J."/>
            <person name="Tettelin H."/>
            <person name="Glass J.I."/>
            <person name="Rusch D."/>
            <person name="Podicherti R."/>
            <person name="Tsui H.-C.T."/>
            <person name="Winkler M.E."/>
        </authorList>
    </citation>
    <scope>NUCLEOTIDE SEQUENCE</scope>
</reference>
<dbReference type="InterPro" id="IPR013341">
    <property type="entry name" value="Mandelate_racemase_N_dom"/>
</dbReference>
<dbReference type="Gene3D" id="3.20.20.120">
    <property type="entry name" value="Enolase-like C-terminal domain"/>
    <property type="match status" value="1"/>
</dbReference>
<dbReference type="PANTHER" id="PTHR48080">
    <property type="entry name" value="D-GALACTONATE DEHYDRATASE-RELATED"/>
    <property type="match status" value="1"/>
</dbReference>
<evidence type="ECO:0000313" key="3">
    <source>
        <dbReference type="EMBL" id="SVB40014.1"/>
    </source>
</evidence>
<evidence type="ECO:0000259" key="2">
    <source>
        <dbReference type="Pfam" id="PF13378"/>
    </source>
</evidence>
<name>A0A382DPV8_9ZZZZ</name>
<evidence type="ECO:0000259" key="1">
    <source>
        <dbReference type="Pfam" id="PF02746"/>
    </source>
</evidence>
<dbReference type="InterPro" id="IPR029017">
    <property type="entry name" value="Enolase-like_N"/>
</dbReference>
<evidence type="ECO:0008006" key="4">
    <source>
        <dbReference type="Google" id="ProtNLM"/>
    </source>
</evidence>
<dbReference type="InterPro" id="IPR018110">
    <property type="entry name" value="Mandel_Rmase/mucon_lact_enz_CS"/>
</dbReference>
<dbReference type="PROSITE" id="PS00908">
    <property type="entry name" value="MR_MLE_1"/>
    <property type="match status" value="1"/>
</dbReference>
<dbReference type="InterPro" id="IPR029065">
    <property type="entry name" value="Enolase_C-like"/>
</dbReference>
<sequence>MKIAKIDLYPVSVPYKLIERSSRIYRSGVSDIIIKITTDNGIVGWGEATRTASAKVIFETLESMKPILLNSNPWQNLENENNIYNKTPWHWSPITANLAYGGIDMALWDIYGKETKKPIYQLLGGNLRNEINYFYYLTWGSMKNLEEQCQDGVNKGYNVFYLKIGKDEKIEEEMIKIVRNTIGPNKKIRLDTNMSWKIPQAKKLINKWNEKYSIDFVEAPVPIEPISQMLELNKKINTSLCVNEGLWKENEFVDIINSRCGDYLCCSHYYVGTIRKFLHLAYLSNYLGWMICKHTHGELGLTAAIGQHLMLVIPNACDGHQQTAQHMVDDILTETIPITNQPNWNTIEKPGLGVDVDEEKVLFYNKKFLDEGEFLPYGDSFEN</sequence>